<reference evidence="1 2" key="1">
    <citation type="journal article" date="2015" name="Genome Announc.">
        <title>Expanding the biotechnology potential of lactobacilli through comparative genomics of 213 strains and associated genera.</title>
        <authorList>
            <person name="Sun Z."/>
            <person name="Harris H.M."/>
            <person name="McCann A."/>
            <person name="Guo C."/>
            <person name="Argimon S."/>
            <person name="Zhang W."/>
            <person name="Yang X."/>
            <person name="Jeffery I.B."/>
            <person name="Cooney J.C."/>
            <person name="Kagawa T.F."/>
            <person name="Liu W."/>
            <person name="Song Y."/>
            <person name="Salvetti E."/>
            <person name="Wrobel A."/>
            <person name="Rasinkangas P."/>
            <person name="Parkhill J."/>
            <person name="Rea M.C."/>
            <person name="O'Sullivan O."/>
            <person name="Ritari J."/>
            <person name="Douillard F.P."/>
            <person name="Paul Ross R."/>
            <person name="Yang R."/>
            <person name="Briner A.E."/>
            <person name="Felis G.E."/>
            <person name="de Vos W.M."/>
            <person name="Barrangou R."/>
            <person name="Klaenhammer T.R."/>
            <person name="Caufield P.W."/>
            <person name="Cui Y."/>
            <person name="Zhang H."/>
            <person name="O'Toole P.W."/>
        </authorList>
    </citation>
    <scope>NUCLEOTIDE SEQUENCE [LARGE SCALE GENOMIC DNA]</scope>
    <source>
        <strain evidence="1 2">DSM 20314</strain>
    </source>
</reference>
<gene>
    <name evidence="1" type="ORF">FD24_GL000345</name>
</gene>
<name>A0A837RAY8_LACPE</name>
<proteinExistence type="predicted"/>
<evidence type="ECO:0000313" key="1">
    <source>
        <dbReference type="EMBL" id="KRK24424.1"/>
    </source>
</evidence>
<dbReference type="AlphaFoldDB" id="A0A837RAY8"/>
<comment type="caution">
    <text evidence="1">The sequence shown here is derived from an EMBL/GenBank/DDBJ whole genome shotgun (WGS) entry which is preliminary data.</text>
</comment>
<dbReference type="Proteomes" id="UP000051020">
    <property type="component" value="Unassembled WGS sequence"/>
</dbReference>
<evidence type="ECO:0000313" key="2">
    <source>
        <dbReference type="Proteomes" id="UP000051020"/>
    </source>
</evidence>
<accession>A0A837RAY8</accession>
<dbReference type="EMBL" id="AZCU01000010">
    <property type="protein sequence ID" value="KRK24424.1"/>
    <property type="molecule type" value="Genomic_DNA"/>
</dbReference>
<sequence>MSNDDEMGVDMMDMTKLYYRQTYSAYCFLADLPEASAPFIAARPTLWQLNAHPSAAKAKGIVLDLYEQVAAFEMATEQHDATEIAVISHQIDNATEALQLLVRLFESYPPTTTIETLDNWDWR</sequence>
<protein>
    <submittedName>
        <fullName evidence="1">Uncharacterized protein</fullName>
    </submittedName>
</protein>
<organism evidence="1 2">
    <name type="scientific">Lactiplantibacillus pentosus DSM 20314</name>
    <dbReference type="NCBI Taxonomy" id="1423791"/>
    <lineage>
        <taxon>Bacteria</taxon>
        <taxon>Bacillati</taxon>
        <taxon>Bacillota</taxon>
        <taxon>Bacilli</taxon>
        <taxon>Lactobacillales</taxon>
        <taxon>Lactobacillaceae</taxon>
        <taxon>Lactiplantibacillus</taxon>
    </lineage>
</organism>